<dbReference type="PROSITE" id="PS50164">
    <property type="entry name" value="GIY_YIG"/>
    <property type="match status" value="1"/>
</dbReference>
<feature type="domain" description="GIY-YIG" evidence="1">
    <location>
        <begin position="3"/>
        <end position="95"/>
    </location>
</feature>
<dbReference type="Proteomes" id="UP000365705">
    <property type="component" value="Unassembled WGS sequence"/>
</dbReference>
<accession>A0A508YKX1</accession>
<dbReference type="SMART" id="SM00465">
    <property type="entry name" value="GIYc"/>
    <property type="match status" value="1"/>
</dbReference>
<dbReference type="CDD" id="cd10443">
    <property type="entry name" value="GIY-YIG_HE_Tlr8p_PBC-V_like"/>
    <property type="match status" value="1"/>
</dbReference>
<name>A0A508YKX1_LIMMU</name>
<dbReference type="RefSeq" id="WP_185910591.1">
    <property type="nucleotide sequence ID" value="NZ_CABFNH010000014.1"/>
</dbReference>
<evidence type="ECO:0000259" key="1">
    <source>
        <dbReference type="PROSITE" id="PS50164"/>
    </source>
</evidence>
<gene>
    <name evidence="2" type="ORF">LMUP508_01158</name>
</gene>
<proteinExistence type="predicted"/>
<protein>
    <recommendedName>
        <fullName evidence="1">GIY-YIG domain-containing protein</fullName>
    </recommendedName>
</protein>
<evidence type="ECO:0000313" key="3">
    <source>
        <dbReference type="Proteomes" id="UP000365705"/>
    </source>
</evidence>
<organism evidence="2 3">
    <name type="scientific">Limosilactobacillus mucosae</name>
    <name type="common">Lactobacillus mucosae</name>
    <dbReference type="NCBI Taxonomy" id="97478"/>
    <lineage>
        <taxon>Bacteria</taxon>
        <taxon>Bacillati</taxon>
        <taxon>Bacillota</taxon>
        <taxon>Bacilli</taxon>
        <taxon>Lactobacillales</taxon>
        <taxon>Lactobacillaceae</taxon>
        <taxon>Limosilactobacillus</taxon>
    </lineage>
</organism>
<dbReference type="InterPro" id="IPR000305">
    <property type="entry name" value="GIY-YIG_endonuc"/>
</dbReference>
<dbReference type="SUPFAM" id="SSF82771">
    <property type="entry name" value="GIY-YIG endonuclease"/>
    <property type="match status" value="1"/>
</dbReference>
<dbReference type="InterPro" id="IPR035901">
    <property type="entry name" value="GIY-YIG_endonuc_sf"/>
</dbReference>
<reference evidence="2 3" key="1">
    <citation type="submission" date="2019-06" db="EMBL/GenBank/DDBJ databases">
        <authorList>
            <person name="Rodrigo-Torres L."/>
            <person name="Arahal R. D."/>
            <person name="Lucena T."/>
        </authorList>
    </citation>
    <scope>NUCLEOTIDE SEQUENCE [LARGE SCALE GENOMIC DNA]</scope>
    <source>
        <strain evidence="2 3">INIA P508</strain>
    </source>
</reference>
<sequence>MNKPYVLYEHKNKVNGKLYIGITKDVSQRWSYNGIYYKPDKGRQSAFWNAIKKYGWDAFEHKILIKNLSFEEACYLEKEYIKKYHTSSKKNGYNISPGGNGGHVYREHPRGMLGHHQTKEWSHNKSLEMKSKSKNPMTNGSVIWGINYEHPKGMKGHHQTEKHRLSMKRFRGSKHPNSKQLRITFPNGNIEIWPTMSMFNKTIGFYKVYELVKTGKEYKVDLKHIKTRDKEKCIKYSGCTFSNH</sequence>
<dbReference type="EMBL" id="CABFNH010000014">
    <property type="protein sequence ID" value="VTZ90400.1"/>
    <property type="molecule type" value="Genomic_DNA"/>
</dbReference>
<dbReference type="Pfam" id="PF01541">
    <property type="entry name" value="GIY-YIG"/>
    <property type="match status" value="1"/>
</dbReference>
<dbReference type="AlphaFoldDB" id="A0A508YKX1"/>
<evidence type="ECO:0000313" key="2">
    <source>
        <dbReference type="EMBL" id="VTZ90400.1"/>
    </source>
</evidence>
<dbReference type="Gene3D" id="3.40.1440.10">
    <property type="entry name" value="GIY-YIG endonuclease"/>
    <property type="match status" value="1"/>
</dbReference>